<name>A0AAE3YNZ6_9ACTN</name>
<reference evidence="2" key="1">
    <citation type="submission" date="2023-07" db="EMBL/GenBank/DDBJ databases">
        <title>Sequencing the genomes of 1000 actinobacteria strains.</title>
        <authorList>
            <person name="Klenk H.-P."/>
        </authorList>
    </citation>
    <scope>NUCLEOTIDE SEQUENCE</scope>
    <source>
        <strain evidence="2">DSM 44707</strain>
    </source>
</reference>
<organism evidence="2 3">
    <name type="scientific">Catenuloplanes atrovinosus</name>
    <dbReference type="NCBI Taxonomy" id="137266"/>
    <lineage>
        <taxon>Bacteria</taxon>
        <taxon>Bacillati</taxon>
        <taxon>Actinomycetota</taxon>
        <taxon>Actinomycetes</taxon>
        <taxon>Micromonosporales</taxon>
        <taxon>Micromonosporaceae</taxon>
        <taxon>Catenuloplanes</taxon>
    </lineage>
</organism>
<dbReference type="InterPro" id="IPR045428">
    <property type="entry name" value="EACC1"/>
</dbReference>
<keyword evidence="3" id="KW-1185">Reference proteome</keyword>
<keyword evidence="1" id="KW-0812">Transmembrane</keyword>
<sequence>MHEDILLSVDARSDDYDPDDERWRRQVAGLHTELDTVADVRRSARPVPGTRGAVEQVIIALGGAGAFTAAVECLRAWLARDRGRRVDLRWNDNGVERYVTLTGQDVDAEAVRELSRAVSRRLGGPGWPADTEPS</sequence>
<keyword evidence="1" id="KW-1133">Transmembrane helix</keyword>
<dbReference type="RefSeq" id="WP_310367690.1">
    <property type="nucleotide sequence ID" value="NZ_JAVDYB010000001.1"/>
</dbReference>
<dbReference type="AlphaFoldDB" id="A0AAE3YNZ6"/>
<dbReference type="Pfam" id="PF19953">
    <property type="entry name" value="EACC1"/>
    <property type="match status" value="1"/>
</dbReference>
<evidence type="ECO:0000313" key="3">
    <source>
        <dbReference type="Proteomes" id="UP001183643"/>
    </source>
</evidence>
<accession>A0AAE3YNZ6</accession>
<dbReference type="EMBL" id="JAVDYB010000001">
    <property type="protein sequence ID" value="MDR7275995.1"/>
    <property type="molecule type" value="Genomic_DNA"/>
</dbReference>
<keyword evidence="1" id="KW-0472">Membrane</keyword>
<comment type="caution">
    <text evidence="2">The sequence shown here is derived from an EMBL/GenBank/DDBJ whole genome shotgun (WGS) entry which is preliminary data.</text>
</comment>
<gene>
    <name evidence="2" type="ORF">J2S41_002773</name>
</gene>
<feature type="transmembrane region" description="Helical" evidence="1">
    <location>
        <begin position="57"/>
        <end position="78"/>
    </location>
</feature>
<evidence type="ECO:0000256" key="1">
    <source>
        <dbReference type="SAM" id="Phobius"/>
    </source>
</evidence>
<protein>
    <submittedName>
        <fullName evidence="2">Uncharacterized protein</fullName>
    </submittedName>
</protein>
<dbReference type="Proteomes" id="UP001183643">
    <property type="component" value="Unassembled WGS sequence"/>
</dbReference>
<proteinExistence type="predicted"/>
<evidence type="ECO:0000313" key="2">
    <source>
        <dbReference type="EMBL" id="MDR7275995.1"/>
    </source>
</evidence>